<dbReference type="Gene3D" id="3.10.20.90">
    <property type="entry name" value="Phosphatidylinositol 3-kinase Catalytic Subunit, Chain A, domain 1"/>
    <property type="match status" value="1"/>
</dbReference>
<proteinExistence type="predicted"/>
<feature type="region of interest" description="Disordered" evidence="1">
    <location>
        <begin position="215"/>
        <end position="260"/>
    </location>
</feature>
<dbReference type="InterPro" id="IPR001012">
    <property type="entry name" value="UBX_dom"/>
</dbReference>
<keyword evidence="4" id="KW-1185">Reference proteome</keyword>
<dbReference type="EMBL" id="CAXLJM020000068">
    <property type="protein sequence ID" value="CAL8122919.1"/>
    <property type="molecule type" value="Genomic_DNA"/>
</dbReference>
<feature type="domain" description="UBX" evidence="2">
    <location>
        <begin position="102"/>
        <end position="177"/>
    </location>
</feature>
<sequence>MASSEPVETPPTVPVRHSREGDLHVLGQGHETVLYHGDDVIAKPKKVEAVEEDDSFFEVTISDVKSMFTNLQRRRENLEDAPLLGQKYRALEKEKVILKRLHDHPNTAVRIRFPDRFVLQGIFRTSDTIGSVKSWLREFLSDASLEFYLFTAPPKNVLKDEIKLVDEGLVAMVVLYFGAEDMPENNRVLKEDVYSRISDPDKTFELAKEKLKVRQCEEDNDHEIKPSTETQIKDHSESTQPQPVRRPVDKGKVPKWFKMK</sequence>
<evidence type="ECO:0000313" key="4">
    <source>
        <dbReference type="Proteomes" id="UP001642540"/>
    </source>
</evidence>
<dbReference type="SUPFAM" id="SSF54236">
    <property type="entry name" value="Ubiquitin-like"/>
    <property type="match status" value="1"/>
</dbReference>
<dbReference type="CDD" id="cd16118">
    <property type="entry name" value="UBX2_UBXN9"/>
    <property type="match status" value="1"/>
</dbReference>
<organism evidence="3 4">
    <name type="scientific">Orchesella dallaii</name>
    <dbReference type="NCBI Taxonomy" id="48710"/>
    <lineage>
        <taxon>Eukaryota</taxon>
        <taxon>Metazoa</taxon>
        <taxon>Ecdysozoa</taxon>
        <taxon>Arthropoda</taxon>
        <taxon>Hexapoda</taxon>
        <taxon>Collembola</taxon>
        <taxon>Entomobryomorpha</taxon>
        <taxon>Entomobryoidea</taxon>
        <taxon>Orchesellidae</taxon>
        <taxon>Orchesellinae</taxon>
        <taxon>Orchesella</taxon>
    </lineage>
</organism>
<evidence type="ECO:0000259" key="2">
    <source>
        <dbReference type="PROSITE" id="PS50033"/>
    </source>
</evidence>
<dbReference type="Proteomes" id="UP001642540">
    <property type="component" value="Unassembled WGS sequence"/>
</dbReference>
<gene>
    <name evidence="3" type="ORF">ODALV1_LOCUS20013</name>
</gene>
<protein>
    <recommendedName>
        <fullName evidence="2">UBX domain-containing protein</fullName>
    </recommendedName>
</protein>
<comment type="caution">
    <text evidence="3">The sequence shown here is derived from an EMBL/GenBank/DDBJ whole genome shotgun (WGS) entry which is preliminary data.</text>
</comment>
<feature type="compositionally biased region" description="Basic and acidic residues" evidence="1">
    <location>
        <begin position="215"/>
        <end position="237"/>
    </location>
</feature>
<dbReference type="PANTHER" id="PTHR46467:SF1">
    <property type="entry name" value="TETHER CONTAINING UBX DOMAIN FOR GLUT4"/>
    <property type="match status" value="1"/>
</dbReference>
<dbReference type="InterPro" id="IPR029071">
    <property type="entry name" value="Ubiquitin-like_domsf"/>
</dbReference>
<evidence type="ECO:0000313" key="3">
    <source>
        <dbReference type="EMBL" id="CAL8122919.1"/>
    </source>
</evidence>
<accession>A0ABP1RBD5</accession>
<name>A0ABP1RBD5_9HEXA</name>
<dbReference type="PANTHER" id="PTHR46467">
    <property type="entry name" value="TETHER CONTAINING UBX DOMAIN FOR GLUT4"/>
    <property type="match status" value="1"/>
</dbReference>
<evidence type="ECO:0000256" key="1">
    <source>
        <dbReference type="SAM" id="MobiDB-lite"/>
    </source>
</evidence>
<dbReference type="Pfam" id="PF00789">
    <property type="entry name" value="UBX"/>
    <property type="match status" value="1"/>
</dbReference>
<dbReference type="PROSITE" id="PS50033">
    <property type="entry name" value="UBX"/>
    <property type="match status" value="1"/>
</dbReference>
<reference evidence="3 4" key="1">
    <citation type="submission" date="2024-08" db="EMBL/GenBank/DDBJ databases">
        <authorList>
            <person name="Cucini C."/>
            <person name="Frati F."/>
        </authorList>
    </citation>
    <scope>NUCLEOTIDE SEQUENCE [LARGE SCALE GENOMIC DNA]</scope>
</reference>